<dbReference type="HAMAP" id="MF_01077">
    <property type="entry name" value="RimP"/>
    <property type="match status" value="1"/>
</dbReference>
<dbReference type="GO" id="GO:0005829">
    <property type="term" value="C:cytosol"/>
    <property type="evidence" value="ECO:0007669"/>
    <property type="project" value="TreeGrafter"/>
</dbReference>
<dbReference type="PANTHER" id="PTHR33867:SF1">
    <property type="entry name" value="RIBOSOME MATURATION FACTOR RIMP"/>
    <property type="match status" value="1"/>
</dbReference>
<dbReference type="RefSeq" id="WP_086963468.1">
    <property type="nucleotide sequence ID" value="NZ_CP021376.1"/>
</dbReference>
<dbReference type="InterPro" id="IPR035956">
    <property type="entry name" value="RimP_N_sf"/>
</dbReference>
<sequence>MATLEQRLTEMLTEPVEALGFELLGLEFVRAGRHSTLRLYIDHENGIQVADCAEVSRQVSAVLDVEDPITTEYDLEVSSPGMARPLFKPAHYQALIGEQIELLLRMAVNNRRKLSGQLIAVEDTLIRLEVDGTEFPIAFANIQKAHLVPNFD</sequence>
<dbReference type="GO" id="GO:0006412">
    <property type="term" value="P:translation"/>
    <property type="evidence" value="ECO:0007669"/>
    <property type="project" value="TreeGrafter"/>
</dbReference>
<comment type="subcellular location">
    <subcellularLocation>
        <location evidence="3">Cytoplasm</location>
    </subcellularLocation>
</comment>
<reference evidence="7" key="1">
    <citation type="submission" date="2017-05" db="EMBL/GenBank/DDBJ databases">
        <authorList>
            <person name="Sung H."/>
        </authorList>
    </citation>
    <scope>NUCLEOTIDE SEQUENCE [LARGE SCALE GENOMIC DNA]</scope>
    <source>
        <strain evidence="7">AMac2203</strain>
    </source>
</reference>
<gene>
    <name evidence="3" type="primary">rimP</name>
    <name evidence="6" type="ORF">CBP12_05040</name>
</gene>
<dbReference type="Proteomes" id="UP000243793">
    <property type="component" value="Chromosome"/>
</dbReference>
<dbReference type="InterPro" id="IPR036847">
    <property type="entry name" value="RimP_C_sf"/>
</dbReference>
<comment type="function">
    <text evidence="3">Required for maturation of 30S ribosomal subunits.</text>
</comment>
<evidence type="ECO:0000256" key="2">
    <source>
        <dbReference type="ARBA" id="ARBA00022517"/>
    </source>
</evidence>
<dbReference type="InterPro" id="IPR003728">
    <property type="entry name" value="Ribosome_maturation_RimP"/>
</dbReference>
<keyword evidence="2 3" id="KW-0690">Ribosome biogenesis</keyword>
<evidence type="ECO:0000256" key="3">
    <source>
        <dbReference type="HAMAP-Rule" id="MF_01077"/>
    </source>
</evidence>
<evidence type="ECO:0000313" key="6">
    <source>
        <dbReference type="EMBL" id="ART79595.1"/>
    </source>
</evidence>
<evidence type="ECO:0000259" key="4">
    <source>
        <dbReference type="Pfam" id="PF02576"/>
    </source>
</evidence>
<dbReference type="GO" id="GO:0000028">
    <property type="term" value="P:ribosomal small subunit assembly"/>
    <property type="evidence" value="ECO:0007669"/>
    <property type="project" value="TreeGrafter"/>
</dbReference>
<organism evidence="6 7">
    <name type="scientific">Oceanisphaera avium</name>
    <dbReference type="NCBI Taxonomy" id="1903694"/>
    <lineage>
        <taxon>Bacteria</taxon>
        <taxon>Pseudomonadati</taxon>
        <taxon>Pseudomonadota</taxon>
        <taxon>Gammaproteobacteria</taxon>
        <taxon>Aeromonadales</taxon>
        <taxon>Aeromonadaceae</taxon>
        <taxon>Oceanisphaera</taxon>
    </lineage>
</organism>
<dbReference type="NCBIfam" id="NF000927">
    <property type="entry name" value="PRK00092.1-1"/>
    <property type="match status" value="1"/>
</dbReference>
<dbReference type="InterPro" id="IPR028989">
    <property type="entry name" value="RimP_N"/>
</dbReference>
<dbReference type="PANTHER" id="PTHR33867">
    <property type="entry name" value="RIBOSOME MATURATION FACTOR RIMP"/>
    <property type="match status" value="1"/>
</dbReference>
<dbReference type="Pfam" id="PF02576">
    <property type="entry name" value="RimP_N"/>
    <property type="match status" value="1"/>
</dbReference>
<feature type="domain" description="Ribosome maturation factor RimP N-terminal" evidence="4">
    <location>
        <begin position="12"/>
        <end position="82"/>
    </location>
</feature>
<dbReference type="Pfam" id="PF17384">
    <property type="entry name" value="DUF150_C"/>
    <property type="match status" value="1"/>
</dbReference>
<comment type="similarity">
    <text evidence="3">Belongs to the RimP family.</text>
</comment>
<dbReference type="AlphaFoldDB" id="A0A1Y0CXM2"/>
<dbReference type="Gene3D" id="2.30.30.180">
    <property type="entry name" value="Ribosome maturation factor RimP, C-terminal domain"/>
    <property type="match status" value="1"/>
</dbReference>
<keyword evidence="7" id="KW-1185">Reference proteome</keyword>
<proteinExistence type="inferred from homology"/>
<evidence type="ECO:0000259" key="5">
    <source>
        <dbReference type="Pfam" id="PF17384"/>
    </source>
</evidence>
<dbReference type="EMBL" id="CP021376">
    <property type="protein sequence ID" value="ART79595.1"/>
    <property type="molecule type" value="Genomic_DNA"/>
</dbReference>
<evidence type="ECO:0000256" key="1">
    <source>
        <dbReference type="ARBA" id="ARBA00022490"/>
    </source>
</evidence>
<feature type="domain" description="Ribosome maturation factor RimP C-terminal" evidence="5">
    <location>
        <begin position="86"/>
        <end position="151"/>
    </location>
</feature>
<dbReference type="SUPFAM" id="SSF75420">
    <property type="entry name" value="YhbC-like, N-terminal domain"/>
    <property type="match status" value="1"/>
</dbReference>
<dbReference type="InterPro" id="IPR028998">
    <property type="entry name" value="RimP_C"/>
</dbReference>
<dbReference type="SUPFAM" id="SSF74942">
    <property type="entry name" value="YhbC-like, C-terminal domain"/>
    <property type="match status" value="1"/>
</dbReference>
<dbReference type="CDD" id="cd01734">
    <property type="entry name" value="YlxS_C"/>
    <property type="match status" value="1"/>
</dbReference>
<name>A0A1Y0CXM2_9GAMM</name>
<keyword evidence="1 3" id="KW-0963">Cytoplasm</keyword>
<accession>A0A1Y0CXM2</accession>
<evidence type="ECO:0000313" key="7">
    <source>
        <dbReference type="Proteomes" id="UP000243793"/>
    </source>
</evidence>
<dbReference type="KEGG" id="ocm:CBP12_05040"/>
<dbReference type="OrthoDB" id="9805006at2"/>
<protein>
    <recommendedName>
        <fullName evidence="3">Ribosome maturation factor RimP</fullName>
    </recommendedName>
</protein>
<dbReference type="FunFam" id="3.30.300.70:FF:000001">
    <property type="entry name" value="Ribosome maturation factor RimP"/>
    <property type="match status" value="1"/>
</dbReference>
<dbReference type="Gene3D" id="3.30.300.70">
    <property type="entry name" value="RimP-like superfamily, N-terminal"/>
    <property type="match status" value="1"/>
</dbReference>